<dbReference type="STRING" id="7159.Q16VE9"/>
<reference evidence="4" key="1">
    <citation type="submission" date="2005-10" db="EMBL/GenBank/DDBJ databases">
        <authorList>
            <person name="Loftus B.J."/>
            <person name="Nene V.M."/>
            <person name="Hannick L.I."/>
            <person name="Bidwell S."/>
            <person name="Haas B."/>
            <person name="Amedeo P."/>
            <person name="Orvis J."/>
            <person name="Wortman J.R."/>
            <person name="White O.R."/>
            <person name="Salzberg S."/>
            <person name="Shumway M."/>
            <person name="Koo H."/>
            <person name="Zhao Y."/>
            <person name="Holmes M."/>
            <person name="Miller J."/>
            <person name="Schatz M."/>
            <person name="Pop M."/>
            <person name="Pai G."/>
            <person name="Utterback T."/>
            <person name="Rogers Y.-H."/>
            <person name="Kravitz S."/>
            <person name="Fraser C.M."/>
        </authorList>
    </citation>
    <scope>NUCLEOTIDE SEQUENCE</scope>
    <source>
        <strain evidence="4">Liverpool</strain>
    </source>
</reference>
<sequence length="775" mass="88628">MMYFKIVQLLLLASVGVQSTIIIVEDAKACYRRVLAGKRVAPQWVRRTLICERVEDCQRECGDERRFPCEGFNYRLDPTGRGQGDCELIDQPLSQIDLYSSPHQRDSNLIRDPDYDYYERDRSATHSCRPNYGCKDCSMKPYRPSIDYVRPTTYRPHAESYKPYPPQDRIPYEENRYKPITAIDKYRPPTFTRPEYDRYASGYFPPPPPPPFKPSFGGDIDRYGSTDHDHYKPPQYVSGSYDRNDYFRPSYPYPEDDRPYIHRPRYPYEDRDPIPPPSPPAQYPPTSHSEKPSSFIPYLIGQDAHKNWGTYGGTYGHSGADSYKSTSDYWGLRNEVKRYDGPTFNYFELRNPEENTILSYGGQCFIRVIDSSRFYKGIVRDSLTVRSVGECELECIRASKFTCRAFTYSFGPHSINSVIDNCQLSDWPVRDMDKDRHLVFDEGFDVFERASYGQGCEIQPIIDDKHAKKFCYLGYGSPAKLLSSAIKKVISVNTELDCKNECVRLRETSAFKCLSFSFSAQASTYNCEMSDLDQSELKLGVHYAHTNDRDYWLFAWNPFDYTCRDKITTISSGNGNRVNHDRRMDIFREPGDGSWRQYTVSGKPCRLGTKCERNKITGFYSCEIEGDEIGAWDYCCKPEHPCGYSQGFEYPWCFVGDAPDQWRKCSDKYFPKKSNHGHGHPNGLTDGTRHQDKNKKGEIYQSPPKPGGLRHLDDVTAPAELWPVTFLYDKGPPGSGSGSTSSGGGITAAASKHIPMAGNATQLSSNVIDCKKDKC</sequence>
<dbReference type="PANTHER" id="PTHR47327">
    <property type="entry name" value="FI18240P1-RELATED"/>
    <property type="match status" value="1"/>
</dbReference>
<name>Q16VE9_AEDAE</name>
<evidence type="ECO:0000259" key="3">
    <source>
        <dbReference type="PROSITE" id="PS50948"/>
    </source>
</evidence>
<dbReference type="PaxDb" id="7159-AAEL009594-PA"/>
<evidence type="ECO:0000256" key="1">
    <source>
        <dbReference type="SAM" id="MobiDB-lite"/>
    </source>
</evidence>
<dbReference type="SUPFAM" id="SSF57414">
    <property type="entry name" value="Hairpin loop containing domain-like"/>
    <property type="match status" value="1"/>
</dbReference>
<evidence type="ECO:0000313" key="4">
    <source>
        <dbReference type="EMBL" id="EAT38536.1"/>
    </source>
</evidence>
<dbReference type="eggNOG" id="ENOG502QTPZ">
    <property type="taxonomic scope" value="Eukaryota"/>
</dbReference>
<feature type="compositionally biased region" description="Basic and acidic residues" evidence="1">
    <location>
        <begin position="219"/>
        <end position="232"/>
    </location>
</feature>
<feature type="domain" description="Apple" evidence="3">
    <location>
        <begin position="364"/>
        <end position="451"/>
    </location>
</feature>
<protein>
    <submittedName>
        <fullName evidence="4">AAEL009594-PA</fullName>
    </submittedName>
</protein>
<dbReference type="AlphaFoldDB" id="Q16VE9"/>
<dbReference type="VEuPathDB" id="VectorBase:AAEL009592"/>
<reference evidence="4" key="2">
    <citation type="journal article" date="2007" name="Science">
        <title>Genome sequence of Aedes aegypti, a major arbovirus vector.</title>
        <authorList>
            <person name="Nene V."/>
            <person name="Wortman J.R."/>
            <person name="Lawson D."/>
            <person name="Haas B."/>
            <person name="Kodira C."/>
            <person name="Tu Z.J."/>
            <person name="Loftus B."/>
            <person name="Xi Z."/>
            <person name="Megy K."/>
            <person name="Grabherr M."/>
            <person name="Ren Q."/>
            <person name="Zdobnov E.M."/>
            <person name="Lobo N.F."/>
            <person name="Campbell K.S."/>
            <person name="Brown S.E."/>
            <person name="Bonaldo M.F."/>
            <person name="Zhu J."/>
            <person name="Sinkins S.P."/>
            <person name="Hogenkamp D.G."/>
            <person name="Amedeo P."/>
            <person name="Arensburger P."/>
            <person name="Atkinson P.W."/>
            <person name="Bidwell S."/>
            <person name="Biedler J."/>
            <person name="Birney E."/>
            <person name="Bruggner R.V."/>
            <person name="Costas J."/>
            <person name="Coy M.R."/>
            <person name="Crabtree J."/>
            <person name="Crawford M."/>
            <person name="Debruyn B."/>
            <person name="Decaprio D."/>
            <person name="Eiglmeier K."/>
            <person name="Eisenstadt E."/>
            <person name="El-Dorry H."/>
            <person name="Gelbart W.M."/>
            <person name="Gomes S.L."/>
            <person name="Hammond M."/>
            <person name="Hannick L.I."/>
            <person name="Hogan J.R."/>
            <person name="Holmes M.H."/>
            <person name="Jaffe D."/>
            <person name="Johnston J.S."/>
            <person name="Kennedy R.C."/>
            <person name="Koo H."/>
            <person name="Kravitz S."/>
            <person name="Kriventseva E.V."/>
            <person name="Kulp D."/>
            <person name="Labutti K."/>
            <person name="Lee E."/>
            <person name="Li S."/>
            <person name="Lovin D.D."/>
            <person name="Mao C."/>
            <person name="Mauceli E."/>
            <person name="Menck C.F."/>
            <person name="Miller J.R."/>
            <person name="Montgomery P."/>
            <person name="Mori A."/>
            <person name="Nascimento A.L."/>
            <person name="Naveira H.F."/>
            <person name="Nusbaum C."/>
            <person name="O'leary S."/>
            <person name="Orvis J."/>
            <person name="Pertea M."/>
            <person name="Quesneville H."/>
            <person name="Reidenbach K.R."/>
            <person name="Rogers Y.H."/>
            <person name="Roth C.W."/>
            <person name="Schneider J.R."/>
            <person name="Schatz M."/>
            <person name="Shumway M."/>
            <person name="Stanke M."/>
            <person name="Stinson E.O."/>
            <person name="Tubio J.M."/>
            <person name="Vanzee J.P."/>
            <person name="Verjovski-Almeida S."/>
            <person name="Werner D."/>
            <person name="White O."/>
            <person name="Wyder S."/>
            <person name="Zeng Q."/>
            <person name="Zhao Q."/>
            <person name="Zhao Y."/>
            <person name="Hill C.A."/>
            <person name="Raikhel A.S."/>
            <person name="Soares M.B."/>
            <person name="Knudson D.L."/>
            <person name="Lee N.H."/>
            <person name="Galagan J."/>
            <person name="Salzberg S.L."/>
            <person name="Paulsen I.T."/>
            <person name="Dimopoulos G."/>
            <person name="Collins F.H."/>
            <person name="Birren B."/>
            <person name="Fraser-Liggett C.M."/>
            <person name="Severson D.W."/>
        </authorList>
    </citation>
    <scope>NUCLEOTIDE SEQUENCE [LARGE SCALE GENOMIC DNA]</scope>
    <source>
        <strain evidence="4">Liverpool</strain>
    </source>
</reference>
<dbReference type="PhylomeDB" id="Q16VE9"/>
<feature type="signal peptide" evidence="2">
    <location>
        <begin position="1"/>
        <end position="19"/>
    </location>
</feature>
<feature type="region of interest" description="Disordered" evidence="1">
    <location>
        <begin position="673"/>
        <end position="712"/>
    </location>
</feature>
<feature type="compositionally biased region" description="Basic and acidic residues" evidence="1">
    <location>
        <begin position="255"/>
        <end position="273"/>
    </location>
</feature>
<feature type="domain" description="Apple" evidence="3">
    <location>
        <begin position="30"/>
        <end position="122"/>
    </location>
</feature>
<keyword evidence="2" id="KW-0732">Signal</keyword>
<dbReference type="InterPro" id="IPR003609">
    <property type="entry name" value="Pan_app"/>
</dbReference>
<dbReference type="GO" id="GO:0009653">
    <property type="term" value="P:anatomical structure morphogenesis"/>
    <property type="evidence" value="ECO:0007669"/>
    <property type="project" value="TreeGrafter"/>
</dbReference>
<dbReference type="EMBL" id="CH477595">
    <property type="protein sequence ID" value="EAT38536.1"/>
    <property type="molecule type" value="Genomic_DNA"/>
</dbReference>
<reference evidence="4" key="3">
    <citation type="submission" date="2012-09" db="EMBL/GenBank/DDBJ databases">
        <authorList>
            <consortium name="VectorBase"/>
        </authorList>
    </citation>
    <scope>NUCLEOTIDE SEQUENCE</scope>
    <source>
        <strain evidence="4">Liverpool</strain>
    </source>
</reference>
<dbReference type="PANTHER" id="PTHR47327:SF13">
    <property type="entry name" value="APPLE DOMAIN-CONTAINING PROTEIN"/>
    <property type="match status" value="1"/>
</dbReference>
<dbReference type="Proteomes" id="UP000682892">
    <property type="component" value="Unassembled WGS sequence"/>
</dbReference>
<feature type="chain" id="PRO_5014307475" evidence="2">
    <location>
        <begin position="20"/>
        <end position="775"/>
    </location>
</feature>
<dbReference type="Pfam" id="PF00024">
    <property type="entry name" value="PAN_1"/>
    <property type="match status" value="1"/>
</dbReference>
<dbReference type="InterPro" id="IPR052774">
    <property type="entry name" value="Celegans_DevNeuronal_Protein"/>
</dbReference>
<proteinExistence type="predicted"/>
<feature type="region of interest" description="Disordered" evidence="1">
    <location>
        <begin position="207"/>
        <end position="294"/>
    </location>
</feature>
<dbReference type="Gene3D" id="3.50.4.10">
    <property type="entry name" value="Hepatocyte Growth Factor"/>
    <property type="match status" value="3"/>
</dbReference>
<gene>
    <name evidence="4" type="ORF">AaeL_AAEL009594</name>
</gene>
<accession>Q16VE9</accession>
<evidence type="ECO:0000256" key="2">
    <source>
        <dbReference type="SAM" id="SignalP"/>
    </source>
</evidence>
<dbReference type="CDD" id="cd01099">
    <property type="entry name" value="PAN_AP_HGF"/>
    <property type="match status" value="2"/>
</dbReference>
<dbReference type="OMA" id="RDQWRPC"/>
<dbReference type="SMART" id="SM00473">
    <property type="entry name" value="PAN_AP"/>
    <property type="match status" value="3"/>
</dbReference>
<organism evidence="4 5">
    <name type="scientific">Aedes aegypti</name>
    <name type="common">Yellowfever mosquito</name>
    <name type="synonym">Culex aegypti</name>
    <dbReference type="NCBI Taxonomy" id="7159"/>
    <lineage>
        <taxon>Eukaryota</taxon>
        <taxon>Metazoa</taxon>
        <taxon>Ecdysozoa</taxon>
        <taxon>Arthropoda</taxon>
        <taxon>Hexapoda</taxon>
        <taxon>Insecta</taxon>
        <taxon>Pterygota</taxon>
        <taxon>Neoptera</taxon>
        <taxon>Endopterygota</taxon>
        <taxon>Diptera</taxon>
        <taxon>Nematocera</taxon>
        <taxon>Culicoidea</taxon>
        <taxon>Culicidae</taxon>
        <taxon>Culicinae</taxon>
        <taxon>Aedini</taxon>
        <taxon>Aedes</taxon>
        <taxon>Stegomyia</taxon>
    </lineage>
</organism>
<evidence type="ECO:0000313" key="5">
    <source>
        <dbReference type="Proteomes" id="UP000682892"/>
    </source>
</evidence>
<dbReference type="PROSITE" id="PS50948">
    <property type="entry name" value="PAN"/>
    <property type="match status" value="2"/>
</dbReference>
<feature type="compositionally biased region" description="Basic and acidic residues" evidence="1">
    <location>
        <begin position="687"/>
        <end position="698"/>
    </location>
</feature>
<feature type="compositionally biased region" description="Pro residues" evidence="1">
    <location>
        <begin position="274"/>
        <end position="283"/>
    </location>
</feature>
<dbReference type="HOGENOM" id="CLU_005875_0_0_1"/>